<evidence type="ECO:0000313" key="2">
    <source>
        <dbReference type="Proteomes" id="UP001607303"/>
    </source>
</evidence>
<dbReference type="EMBL" id="JAYRBN010000114">
    <property type="protein sequence ID" value="KAL2723487.1"/>
    <property type="molecule type" value="Genomic_DNA"/>
</dbReference>
<dbReference type="Proteomes" id="UP001607303">
    <property type="component" value="Unassembled WGS sequence"/>
</dbReference>
<organism evidence="1 2">
    <name type="scientific">Vespula maculifrons</name>
    <name type="common">Eastern yellow jacket</name>
    <name type="synonym">Wasp</name>
    <dbReference type="NCBI Taxonomy" id="7453"/>
    <lineage>
        <taxon>Eukaryota</taxon>
        <taxon>Metazoa</taxon>
        <taxon>Ecdysozoa</taxon>
        <taxon>Arthropoda</taxon>
        <taxon>Hexapoda</taxon>
        <taxon>Insecta</taxon>
        <taxon>Pterygota</taxon>
        <taxon>Neoptera</taxon>
        <taxon>Endopterygota</taxon>
        <taxon>Hymenoptera</taxon>
        <taxon>Apocrita</taxon>
        <taxon>Aculeata</taxon>
        <taxon>Vespoidea</taxon>
        <taxon>Vespidae</taxon>
        <taxon>Vespinae</taxon>
        <taxon>Vespula</taxon>
    </lineage>
</organism>
<gene>
    <name evidence="1" type="ORF">V1477_019338</name>
</gene>
<accession>A0ABD2AT20</accession>
<protein>
    <recommendedName>
        <fullName evidence="3">S-protein homolog</fullName>
    </recommendedName>
</protein>
<keyword evidence="2" id="KW-1185">Reference proteome</keyword>
<evidence type="ECO:0008006" key="3">
    <source>
        <dbReference type="Google" id="ProtNLM"/>
    </source>
</evidence>
<reference evidence="1 2" key="1">
    <citation type="journal article" date="2024" name="Ann. Entomol. Soc. Am.">
        <title>Genomic analyses of the southern and eastern yellowjacket wasps (Hymenoptera: Vespidae) reveal evolutionary signatures of social life.</title>
        <authorList>
            <person name="Catto M.A."/>
            <person name="Caine P.B."/>
            <person name="Orr S.E."/>
            <person name="Hunt B.G."/>
            <person name="Goodisman M.A.D."/>
        </authorList>
    </citation>
    <scope>NUCLEOTIDE SEQUENCE [LARGE SCALE GENOMIC DNA]</scope>
    <source>
        <strain evidence="1">232</strain>
        <tissue evidence="1">Head and thorax</tissue>
    </source>
</reference>
<name>A0ABD2AT20_VESMC</name>
<evidence type="ECO:0000313" key="1">
    <source>
        <dbReference type="EMBL" id="KAL2723487.1"/>
    </source>
</evidence>
<dbReference type="AlphaFoldDB" id="A0ABD2AT20"/>
<proteinExistence type="predicted"/>
<comment type="caution">
    <text evidence="1">The sequence shown here is derived from an EMBL/GenBank/DDBJ whole genome shotgun (WGS) entry which is preliminary data.</text>
</comment>
<sequence>MTYLYRYPRNGSVNLVFYRMSNRNGTILDIEHKRGTWNAKRLSYMGAPLAQTLDCFEICVKNVKGMYAWHCFNGRSARACELSWKLNLRPGRRSYRC</sequence>